<dbReference type="PANTHER" id="PTHR34203">
    <property type="entry name" value="METHYLTRANSFERASE, FKBM FAMILY PROTEIN"/>
    <property type="match status" value="1"/>
</dbReference>
<evidence type="ECO:0000259" key="1">
    <source>
        <dbReference type="Pfam" id="PF05050"/>
    </source>
</evidence>
<organism evidence="2">
    <name type="scientific">viral metagenome</name>
    <dbReference type="NCBI Taxonomy" id="1070528"/>
    <lineage>
        <taxon>unclassified sequences</taxon>
        <taxon>metagenomes</taxon>
        <taxon>organismal metagenomes</taxon>
    </lineage>
</organism>
<dbReference type="SUPFAM" id="SSF53335">
    <property type="entry name" value="S-adenosyl-L-methionine-dependent methyltransferases"/>
    <property type="match status" value="1"/>
</dbReference>
<accession>A0A6C0DJ89</accession>
<dbReference type="InterPro" id="IPR006342">
    <property type="entry name" value="FkbM_mtfrase"/>
</dbReference>
<reference evidence="2" key="1">
    <citation type="journal article" date="2020" name="Nature">
        <title>Giant virus diversity and host interactions through global metagenomics.</title>
        <authorList>
            <person name="Schulz F."/>
            <person name="Roux S."/>
            <person name="Paez-Espino D."/>
            <person name="Jungbluth S."/>
            <person name="Walsh D.A."/>
            <person name="Denef V.J."/>
            <person name="McMahon K.D."/>
            <person name="Konstantinidis K.T."/>
            <person name="Eloe-Fadrosh E.A."/>
            <person name="Kyrpides N.C."/>
            <person name="Woyke T."/>
        </authorList>
    </citation>
    <scope>NUCLEOTIDE SEQUENCE</scope>
    <source>
        <strain evidence="2">GVMAG-M-3300023174-182</strain>
    </source>
</reference>
<dbReference type="Gene3D" id="3.40.50.150">
    <property type="entry name" value="Vaccinia Virus protein VP39"/>
    <property type="match status" value="1"/>
</dbReference>
<dbReference type="Pfam" id="PF05050">
    <property type="entry name" value="Methyltransf_21"/>
    <property type="match status" value="1"/>
</dbReference>
<proteinExistence type="predicted"/>
<dbReference type="EMBL" id="MN739625">
    <property type="protein sequence ID" value="QHT16422.1"/>
    <property type="molecule type" value="Genomic_DNA"/>
</dbReference>
<evidence type="ECO:0000313" key="2">
    <source>
        <dbReference type="EMBL" id="QHT16422.1"/>
    </source>
</evidence>
<feature type="domain" description="Methyltransferase FkbM" evidence="1">
    <location>
        <begin position="59"/>
        <end position="217"/>
    </location>
</feature>
<protein>
    <recommendedName>
        <fullName evidence="1">Methyltransferase FkbM domain-containing protein</fullName>
    </recommendedName>
</protein>
<dbReference type="AlphaFoldDB" id="A0A6C0DJ89"/>
<name>A0A6C0DJ89_9ZZZZ</name>
<dbReference type="InterPro" id="IPR052514">
    <property type="entry name" value="SAM-dependent_MTase"/>
</dbReference>
<dbReference type="InterPro" id="IPR029063">
    <property type="entry name" value="SAM-dependent_MTases_sf"/>
</dbReference>
<sequence>MEHYQLYDNTKIIIYGKCNCCDNIDFISKSIMDNQCWEPNITGLFNFILKDKTDNILFDIGTNIGYFSLISYKYCKNIYSFDANINNIKLLNESIKLNEITNINTYCKCVTNENDKFYKTNIVSGHNVGALRIEECSQSSSDIDKLILDEFILENTINNIDLMKIDIEGSELICLGGLKKTLNTDIIKNIIIEITPLWGIDEATNILKLLKYNNYKLYDAGLKECGEYVEDDYNFDLMLENPIDDINNFINSVKVQTNILAKKY</sequence>
<dbReference type="NCBIfam" id="TIGR01444">
    <property type="entry name" value="fkbM_fam"/>
    <property type="match status" value="1"/>
</dbReference>
<dbReference type="PANTHER" id="PTHR34203:SF15">
    <property type="entry name" value="SLL1173 PROTEIN"/>
    <property type="match status" value="1"/>
</dbReference>